<dbReference type="InterPro" id="IPR027351">
    <property type="entry name" value="(+)RNA_virus_helicase_core_dom"/>
</dbReference>
<feature type="domain" description="(+)RNA virus helicase C-terminal" evidence="1">
    <location>
        <begin position="1"/>
        <end position="225"/>
    </location>
</feature>
<dbReference type="GO" id="GO:0005524">
    <property type="term" value="F:ATP binding"/>
    <property type="evidence" value="ECO:0007669"/>
    <property type="project" value="InterPro"/>
</dbReference>
<evidence type="ECO:0000313" key="2">
    <source>
        <dbReference type="EMBL" id="AJO26406.1"/>
    </source>
</evidence>
<dbReference type="EMBL" id="KP313241">
    <property type="protein sequence ID" value="AJO26406.1"/>
    <property type="molecule type" value="Genomic_RNA"/>
</dbReference>
<organism evidence="2">
    <name type="scientific">Citrus yellow vein clearing virus</name>
    <dbReference type="NCBI Taxonomy" id="1214459"/>
    <lineage>
        <taxon>Viruses</taxon>
        <taxon>Riboviria</taxon>
        <taxon>Orthornavirae</taxon>
        <taxon>Kitrinoviricota</taxon>
        <taxon>Alsuviricetes</taxon>
        <taxon>Tymovirales</taxon>
        <taxon>Alphaflexiviridae</taxon>
        <taxon>Potexvirus</taxon>
        <taxon>Mandarivirus</taxon>
        <taxon>Potexvirus citriflavivenae</taxon>
    </lineage>
</organism>
<dbReference type="Pfam" id="PF01443">
    <property type="entry name" value="Viral_helicase1"/>
    <property type="match status" value="1"/>
</dbReference>
<reference evidence="2" key="2">
    <citation type="journal article" date="2016" name="Plant Dis.">
        <title>First Molecular Evidence of Citrus yellow vein clearing virus from Citrus in Punjab, Pakistan.</title>
        <authorList>
            <person name="Cao M.J."/>
            <person name="Wu Q."/>
            <person name="Atta S."/>
            <person name="Su H.N."/>
            <person name="Yu Y.Q."/>
            <person name="Chen H.M."/>
            <person name="Zhou C.Y."/>
        </authorList>
    </citation>
    <scope>NUCLEOTIDE SEQUENCE</scope>
    <source>
        <strain evidence="2">PK</strain>
    </source>
</reference>
<name>A0A0C5CDQ9_9VIRU</name>
<reference evidence="2" key="1">
    <citation type="submission" date="2014-12" db="EMBL/GenBank/DDBJ databases">
        <authorList>
            <person name="Jaenicke S."/>
        </authorList>
    </citation>
    <scope>NUCLEOTIDE SEQUENCE</scope>
    <source>
        <strain evidence="2">PK</strain>
    </source>
</reference>
<accession>A0A0C5CDQ9</accession>
<sequence length="225" mass="25142">MDLPELLLSKNFIRTRLPLTKPIVIHAVAGAGKTQLLEEFARSSPSTKIYSPVKHHSNSLLLSPFHKVLSEASIVDEYPLSQIHENVEYIFADPIQYLGNPNLRKPHYICASSHRFGHSTAALLTKLGIETYAHKEDTVRVDNIFQAEPDGQIIACDRPTQELAARHTLDYLRPCESIGLTFPRTTILISHELTADTLTKEIYIGLTRHSNHLLILTPDASTTSS</sequence>
<evidence type="ECO:0000259" key="1">
    <source>
        <dbReference type="PROSITE" id="PS51657"/>
    </source>
</evidence>
<dbReference type="PROSITE" id="PS51657">
    <property type="entry name" value="PSRV_HELICASE"/>
    <property type="match status" value="1"/>
</dbReference>
<proteinExistence type="predicted"/>
<protein>
    <submittedName>
        <fullName evidence="2">25KDa triple gene block protein</fullName>
    </submittedName>
</protein>